<dbReference type="Gene3D" id="3.30.930.30">
    <property type="match status" value="1"/>
</dbReference>
<feature type="coiled-coil region" evidence="2">
    <location>
        <begin position="218"/>
        <end position="264"/>
    </location>
</feature>
<dbReference type="CDD" id="cd17242">
    <property type="entry name" value="MobM_relaxase"/>
    <property type="match status" value="1"/>
</dbReference>
<dbReference type="EMBL" id="JAEQMG010000115">
    <property type="protein sequence ID" value="MBK6089123.1"/>
    <property type="molecule type" value="Genomic_DNA"/>
</dbReference>
<dbReference type="AlphaFoldDB" id="A0A934WSH3"/>
<dbReference type="InterPro" id="IPR001668">
    <property type="entry name" value="Mob_Pre"/>
</dbReference>
<proteinExistence type="inferred from homology"/>
<evidence type="ECO:0000313" key="4">
    <source>
        <dbReference type="Proteomes" id="UP000633365"/>
    </source>
</evidence>
<reference evidence="3" key="1">
    <citation type="submission" date="2021-01" db="EMBL/GenBank/DDBJ databases">
        <title>Genome public.</title>
        <authorList>
            <person name="Liu C."/>
            <person name="Sun Q."/>
        </authorList>
    </citation>
    <scope>NUCLEOTIDE SEQUENCE</scope>
    <source>
        <strain evidence="3">M6</strain>
    </source>
</reference>
<evidence type="ECO:0000313" key="3">
    <source>
        <dbReference type="EMBL" id="MBK6089123.1"/>
    </source>
</evidence>
<accession>A0A934WSH3</accession>
<keyword evidence="2" id="KW-0175">Coiled coil</keyword>
<dbReference type="RefSeq" id="WP_201427917.1">
    <property type="nucleotide sequence ID" value="NZ_JAEQMG010000115.1"/>
</dbReference>
<dbReference type="Pfam" id="PF01076">
    <property type="entry name" value="Mob_Pre"/>
    <property type="match status" value="1"/>
</dbReference>
<dbReference type="Proteomes" id="UP000633365">
    <property type="component" value="Unassembled WGS sequence"/>
</dbReference>
<dbReference type="GO" id="GO:0006310">
    <property type="term" value="P:DNA recombination"/>
    <property type="evidence" value="ECO:0007669"/>
    <property type="project" value="InterPro"/>
</dbReference>
<gene>
    <name evidence="3" type="ORF">JKK62_10810</name>
</gene>
<evidence type="ECO:0000256" key="1">
    <source>
        <dbReference type="ARBA" id="ARBA00010657"/>
    </source>
</evidence>
<protein>
    <submittedName>
        <fullName evidence="3">Plasmid recombination protein</fullName>
    </submittedName>
</protein>
<organism evidence="3 4">
    <name type="scientific">Ruminococcus difficilis</name>
    <dbReference type="NCBI Taxonomy" id="2763069"/>
    <lineage>
        <taxon>Bacteria</taxon>
        <taxon>Bacillati</taxon>
        <taxon>Bacillota</taxon>
        <taxon>Clostridia</taxon>
        <taxon>Eubacteriales</taxon>
        <taxon>Oscillospiraceae</taxon>
        <taxon>Ruminococcus</taxon>
    </lineage>
</organism>
<evidence type="ECO:0000256" key="2">
    <source>
        <dbReference type="SAM" id="Coils"/>
    </source>
</evidence>
<comment type="caution">
    <text evidence="3">The sequence shown here is derived from an EMBL/GenBank/DDBJ whole genome shotgun (WGS) entry which is preliminary data.</text>
</comment>
<dbReference type="GO" id="GO:0003677">
    <property type="term" value="F:DNA binding"/>
    <property type="evidence" value="ECO:0007669"/>
    <property type="project" value="InterPro"/>
</dbReference>
<name>A0A934WSH3_9FIRM</name>
<sequence>MKRTISAMVGKGSVTHNSRAFTAENVDSERTHLNIDYCNEPIKKVYHEMFDEALKQYNDKQKRKDRKIADYYKHIESGKQEKLFHEIIFQIGNKDDMSATGEHAELARTILDEYYQGFQERNPYLRVFSAHLHMDEATPHIHIDFVPFTTGSKRGLEKRVSLKQAMLNMGFKGEGKSDNELNRWILSEKEVLAQIMERHGIEWEQKGTHEQHLSVLDYKKQERAKEVAELDREIEEKQLEVKGLKATVEKIEEAKEILGDVEKQLDEDPQLQLHEPQGLMTAKSYKKKFVDPLINRLKNLVRTVLAKSYQGWENYHRINNLNGRLHRENEHLKYENSKLKELNGMLREQNKGYRLLEKVFGKRKLNEIIEQARSFKKSKQRDAR</sequence>
<keyword evidence="4" id="KW-1185">Reference proteome</keyword>
<comment type="similarity">
    <text evidence="1">Belongs to the plasmid mobilization pre family.</text>
</comment>